<comment type="caution">
    <text evidence="1">The sequence shown here is derived from an EMBL/GenBank/DDBJ whole genome shotgun (WGS) entry which is preliminary data.</text>
</comment>
<dbReference type="AlphaFoldDB" id="A0A3S0QDD7"/>
<evidence type="ECO:0000313" key="1">
    <source>
        <dbReference type="EMBL" id="RUM02044.1"/>
    </source>
</evidence>
<reference evidence="1 2" key="1">
    <citation type="journal article" date="2015" name="Int. J. Syst. Evol. Microbiol.">
        <title>Rhizobium anhuiense sp. nov., isolated from effective nodules of Vicia faba and Pisum sativum.</title>
        <authorList>
            <person name="Zhang Y.J."/>
            <person name="Zheng W.T."/>
            <person name="Everall I."/>
            <person name="Young J.P."/>
            <person name="Zhang X.X."/>
            <person name="Tian C.F."/>
            <person name="Sui X.H."/>
            <person name="Wang E.T."/>
            <person name="Chen W.X."/>
        </authorList>
    </citation>
    <scope>NUCLEOTIDE SEQUENCE [LARGE SCALE GENOMIC DNA]</scope>
    <source>
        <strain evidence="1 2">CCBAU 23252</strain>
    </source>
</reference>
<name>A0A3S0QDD7_9HYPH</name>
<dbReference type="Proteomes" id="UP000273611">
    <property type="component" value="Unassembled WGS sequence"/>
</dbReference>
<dbReference type="RefSeq" id="WP_127430600.1">
    <property type="nucleotide sequence ID" value="NZ_BMFI01000004.1"/>
</dbReference>
<sequence>MGKAGGYILHVAPDRRDVLLKAAQEPDSWGQQRAAEPVDKFSHSKNSPLVVLASFDAGAITHLAEGRKGASAGTGLVRLNISSLFELKRPVSFDQLISQVDGRTRGYVERAIENGGMLTPSAFAEVVRVLEQDRSLSDRLKRYSESRRQRLSRLSEQERTILALQKEALGTALKIADIQTGQLLDWEPPADKPTSFLEGLPEASVREDGMLLVDHSNVPGFKAFDGVSQLAVRTFVSESDPSVRLTVLMANREPLEEQTGADLIYYNEKYRSFVMVQYKAMTTGKKEFEFRWQAGDQFSIELQRMDKMAAELEKIVDDQGADSFRLHNDPFYMKFCPKIAFNPDDRGLFNGMYIPRSLWHRLAVAGALKGPKGGNVLTYTNAGRRFQTSDFVSLVANSWIGTTVPQSQSVEKLIKQVLSSGRAVTYAVKRDDPPEDTGAGGVVDLNGPVVGAREVPEQVMVRVTR</sequence>
<accession>A0A3S0QDD7</accession>
<gene>
    <name evidence="1" type="ORF">EEQ99_13345</name>
</gene>
<proteinExistence type="predicted"/>
<protein>
    <submittedName>
        <fullName evidence="1">Uncharacterized protein</fullName>
    </submittedName>
</protein>
<dbReference type="EMBL" id="RIBW01000004">
    <property type="protein sequence ID" value="RUM02044.1"/>
    <property type="molecule type" value="Genomic_DNA"/>
</dbReference>
<organism evidence="1 2">
    <name type="scientific">Rhizobium anhuiense</name>
    <dbReference type="NCBI Taxonomy" id="1184720"/>
    <lineage>
        <taxon>Bacteria</taxon>
        <taxon>Pseudomonadati</taxon>
        <taxon>Pseudomonadota</taxon>
        <taxon>Alphaproteobacteria</taxon>
        <taxon>Hyphomicrobiales</taxon>
        <taxon>Rhizobiaceae</taxon>
        <taxon>Rhizobium/Agrobacterium group</taxon>
        <taxon>Rhizobium</taxon>
    </lineage>
</organism>
<evidence type="ECO:0000313" key="2">
    <source>
        <dbReference type="Proteomes" id="UP000273611"/>
    </source>
</evidence>